<organism evidence="4 5">
    <name type="scientific">Phaeoacremonium minimum (strain UCR-PA7)</name>
    <name type="common">Esca disease fungus</name>
    <name type="synonym">Togninia minima</name>
    <dbReference type="NCBI Taxonomy" id="1286976"/>
    <lineage>
        <taxon>Eukaryota</taxon>
        <taxon>Fungi</taxon>
        <taxon>Dikarya</taxon>
        <taxon>Ascomycota</taxon>
        <taxon>Pezizomycotina</taxon>
        <taxon>Sordariomycetes</taxon>
        <taxon>Sordariomycetidae</taxon>
        <taxon>Togniniales</taxon>
        <taxon>Togniniaceae</taxon>
        <taxon>Phaeoacremonium</taxon>
    </lineage>
</organism>
<evidence type="ECO:0000313" key="4">
    <source>
        <dbReference type="EMBL" id="EOO02614.1"/>
    </source>
</evidence>
<feature type="compositionally biased region" description="Polar residues" evidence="2">
    <location>
        <begin position="25"/>
        <end position="36"/>
    </location>
</feature>
<feature type="domain" description="Interferon-related developmental regulator N-terminal" evidence="3">
    <location>
        <begin position="71"/>
        <end position="358"/>
    </location>
</feature>
<dbReference type="Pfam" id="PF05004">
    <property type="entry name" value="IFRD"/>
    <property type="match status" value="1"/>
</dbReference>
<dbReference type="PANTHER" id="PTHR12354">
    <property type="entry name" value="INTERFERON-RELATED DEVELOPMENTAL REGULATOR"/>
    <property type="match status" value="1"/>
</dbReference>
<dbReference type="EMBL" id="KB932912">
    <property type="protein sequence ID" value="EOO02614.1"/>
    <property type="molecule type" value="Genomic_DNA"/>
</dbReference>
<dbReference type="InterPro" id="IPR007701">
    <property type="entry name" value="Interferon-rel_develop_reg_N"/>
</dbReference>
<dbReference type="SUPFAM" id="SSF48371">
    <property type="entry name" value="ARM repeat"/>
    <property type="match status" value="1"/>
</dbReference>
<dbReference type="InterPro" id="IPR039777">
    <property type="entry name" value="IFRD"/>
</dbReference>
<protein>
    <submittedName>
        <fullName evidence="4">Putative ifrd domain-containing protein</fullName>
    </submittedName>
</protein>
<accession>R8BTI0</accession>
<reference evidence="5" key="1">
    <citation type="journal article" date="2013" name="Genome Announc.">
        <title>Draft genome sequence of the ascomycete Phaeoacremonium aleophilum strain UCR-PA7, a causal agent of the esca disease complex in grapevines.</title>
        <authorList>
            <person name="Blanco-Ulate B."/>
            <person name="Rolshausen P."/>
            <person name="Cantu D."/>
        </authorList>
    </citation>
    <scope>NUCLEOTIDE SEQUENCE [LARGE SCALE GENOMIC DNA]</scope>
    <source>
        <strain evidence="5">UCR-PA7</strain>
    </source>
</reference>
<feature type="compositionally biased region" description="Polar residues" evidence="2">
    <location>
        <begin position="365"/>
        <end position="375"/>
    </location>
</feature>
<dbReference type="eggNOG" id="KOG2842">
    <property type="taxonomic scope" value="Eukaryota"/>
</dbReference>
<evidence type="ECO:0000256" key="1">
    <source>
        <dbReference type="ARBA" id="ARBA00008828"/>
    </source>
</evidence>
<dbReference type="OrthoDB" id="18978at2759"/>
<comment type="similarity">
    <text evidence="1">Belongs to the IFRD family.</text>
</comment>
<dbReference type="PANTHER" id="PTHR12354:SF1">
    <property type="entry name" value="INTERFERON-RELATED DEVELOPMENTAL REGULATOR 1"/>
    <property type="match status" value="1"/>
</dbReference>
<dbReference type="Proteomes" id="UP000014074">
    <property type="component" value="Unassembled WGS sequence"/>
</dbReference>
<dbReference type="AlphaFoldDB" id="R8BTI0"/>
<name>R8BTI0_PHAM7</name>
<proteinExistence type="inferred from homology"/>
<dbReference type="KEGG" id="tmn:UCRPA7_1880"/>
<feature type="region of interest" description="Disordered" evidence="2">
    <location>
        <begin position="361"/>
        <end position="385"/>
    </location>
</feature>
<evidence type="ECO:0000256" key="2">
    <source>
        <dbReference type="SAM" id="MobiDB-lite"/>
    </source>
</evidence>
<evidence type="ECO:0000259" key="3">
    <source>
        <dbReference type="Pfam" id="PF05004"/>
    </source>
</evidence>
<gene>
    <name evidence="4" type="ORF">UCRPA7_1880</name>
</gene>
<keyword evidence="5" id="KW-1185">Reference proteome</keyword>
<feature type="region of interest" description="Disordered" evidence="2">
    <location>
        <begin position="1"/>
        <end position="81"/>
    </location>
</feature>
<dbReference type="GeneID" id="19322075"/>
<feature type="compositionally biased region" description="Acidic residues" evidence="2">
    <location>
        <begin position="55"/>
        <end position="67"/>
    </location>
</feature>
<sequence>MHDLRKKALLESGKTTSRKSRSRPDSNFGSPATSPGGSRHGSRTNSRAGSRYASEEEGGLSDSEFDDSMTMSTNSVSDDAFDDDGNAKSAWSDRLQTLISQILAGRTSDRKRIGVQDREEQLKAYLHIVRHYYSKQEIGGSMSDLVEGLMKSIKSGGSPLERSLALRSLCVSILTNPSEGIFEGIVQGLKVVCQDDEDENVKADAVYALCVGAMHGDGSTEVAEDILEFLIEIIESDGQAVGAPDSATVVVAAQLGWGFVASYLGDLSDQSEQAMDAFVEQLDSIDVGVQTGAGSNIALLFESAREYEEETGETLTLRYDPNKLIRQMKEISRGSKSISKRDRRLLRGDFSSIVTSLELGKGPGYSTSGRPTSNPHLGGSKAEADESDIQEFGYREKIRVHNVYMVIDSWSLQAKVQLFRIILAGGFDTHFSQNPLIKESLDEAEVERIINPGELKKVLAAERSQALAARGKRRQAGY</sequence>
<dbReference type="HOGENOM" id="CLU_039188_0_0_1"/>
<evidence type="ECO:0000313" key="5">
    <source>
        <dbReference type="Proteomes" id="UP000014074"/>
    </source>
</evidence>
<dbReference type="RefSeq" id="XP_007912650.1">
    <property type="nucleotide sequence ID" value="XM_007914459.1"/>
</dbReference>
<dbReference type="InterPro" id="IPR016024">
    <property type="entry name" value="ARM-type_fold"/>
</dbReference>